<dbReference type="Proteomes" id="UP000014018">
    <property type="component" value="Unassembled WGS sequence"/>
</dbReference>
<proteinExistence type="predicted"/>
<dbReference type="EMBL" id="AHFB01000002">
    <property type="protein sequence ID" value="EOO41639.1"/>
    <property type="molecule type" value="Genomic_DNA"/>
</dbReference>
<evidence type="ECO:0000313" key="2">
    <source>
        <dbReference type="Proteomes" id="UP000014018"/>
    </source>
</evidence>
<accession>A0A9W5PWT4</accession>
<dbReference type="NCBIfam" id="TIGR01537">
    <property type="entry name" value="portal_HK97"/>
    <property type="match status" value="1"/>
</dbReference>
<name>A0A9W5PWT4_BACCE</name>
<gene>
    <name evidence="1" type="ORF">IIU_00378</name>
</gene>
<comment type="caution">
    <text evidence="1">The sequence shown here is derived from an EMBL/GenBank/DDBJ whole genome shotgun (WGS) entry which is preliminary data.</text>
</comment>
<sequence>MSWLSDVLGKNKEINTMLNDFDFFGIETNQRAYLKKVALETCINFIARTVSLSEFRMMKKDIRQYNDWHYLLNIRPNTDQSAADFWQDFVYKLILDNEVLAILTDQNDLLIADHFDRVEYAVYPDVFKNVTVKDYTFQRSFQMDEVIYITYNNEELTKFMSGIFKDYTQLFSRMIETNMFSNQIRATAEMESAQNLEGENLTKLQSFMDKLFGAFRKNAFAIVPKIKGFNYTEIADGSNNGRSVEELSKLKKDLIDHVANILGIPTALVRGDMGDYETSIKAYIKFCISPLIKKIEDELNAKLIEKKNFLSGEKIEVTGVKEKDIIDHAEAVDKLVASGAFTRNEVRKLFGAERSNNPELDEFVITKNYQSANSIEGGDKNEK</sequence>
<dbReference type="InterPro" id="IPR006944">
    <property type="entry name" value="Phage/GTA_portal"/>
</dbReference>
<evidence type="ECO:0000313" key="1">
    <source>
        <dbReference type="EMBL" id="EOO41639.1"/>
    </source>
</evidence>
<dbReference type="RefSeq" id="WP_016109425.1">
    <property type="nucleotide sequence ID" value="NZ_KB976173.1"/>
</dbReference>
<protein>
    <submittedName>
        <fullName evidence="1">HK97 family phage portal protein</fullName>
    </submittedName>
</protein>
<dbReference type="AlphaFoldDB" id="A0A9W5PWT4"/>
<dbReference type="Pfam" id="PF04860">
    <property type="entry name" value="Phage_portal"/>
    <property type="match status" value="1"/>
</dbReference>
<organism evidence="1 2">
    <name type="scientific">Bacillus cereus VD133</name>
    <dbReference type="NCBI Taxonomy" id="1053233"/>
    <lineage>
        <taxon>Bacteria</taxon>
        <taxon>Bacillati</taxon>
        <taxon>Bacillota</taxon>
        <taxon>Bacilli</taxon>
        <taxon>Bacillales</taxon>
        <taxon>Bacillaceae</taxon>
        <taxon>Bacillus</taxon>
        <taxon>Bacillus cereus group</taxon>
    </lineage>
</organism>
<dbReference type="InterPro" id="IPR006427">
    <property type="entry name" value="Portal_HK97"/>
</dbReference>
<reference evidence="1 2" key="1">
    <citation type="submission" date="2012-12" db="EMBL/GenBank/DDBJ databases">
        <title>The Genome Sequence of Bacillus cereus VD133.</title>
        <authorList>
            <consortium name="The Broad Institute Genome Sequencing Platform"/>
            <consortium name="The Broad Institute Genome Sequencing Center for Infectious Disease"/>
            <person name="Feldgarden M."/>
            <person name="Van der Auwera G.A."/>
            <person name="Mahillon J."/>
            <person name="Duprez V."/>
            <person name="Timmery S."/>
            <person name="Mattelet C."/>
            <person name="Dierick K."/>
            <person name="Sun M."/>
            <person name="Yu Z."/>
            <person name="Zhu L."/>
            <person name="Hu X."/>
            <person name="Shank E.B."/>
            <person name="Swiecicka I."/>
            <person name="Hansen B.M."/>
            <person name="Andrup L."/>
            <person name="Walker B."/>
            <person name="Young S.K."/>
            <person name="Zeng Q."/>
            <person name="Gargeya S."/>
            <person name="Fitzgerald M."/>
            <person name="Haas B."/>
            <person name="Abouelleil A."/>
            <person name="Alvarado L."/>
            <person name="Arachchi H.M."/>
            <person name="Berlin A.M."/>
            <person name="Chapman S.B."/>
            <person name="Dewar J."/>
            <person name="Goldberg J."/>
            <person name="Griggs A."/>
            <person name="Gujja S."/>
            <person name="Hansen M."/>
            <person name="Howarth C."/>
            <person name="Imamovic A."/>
            <person name="Larimer J."/>
            <person name="McCowan C."/>
            <person name="Murphy C."/>
            <person name="Neiman D."/>
            <person name="Pearson M."/>
            <person name="Priest M."/>
            <person name="Roberts A."/>
            <person name="Saif S."/>
            <person name="Shea T."/>
            <person name="Sisk P."/>
            <person name="Sykes S."/>
            <person name="Wortman J."/>
            <person name="Nusbaum C."/>
            <person name="Birren B."/>
        </authorList>
    </citation>
    <scope>NUCLEOTIDE SEQUENCE [LARGE SCALE GENOMIC DNA]</scope>
    <source>
        <strain evidence="1 2">VD133</strain>
    </source>
</reference>